<name>A0A0V0I281_SOLCH</name>
<accession>A0A0V0I281</accession>
<dbReference type="EMBL" id="GEDG01011948">
    <property type="protein sequence ID" value="JAP26705.1"/>
    <property type="molecule type" value="Transcribed_RNA"/>
</dbReference>
<protein>
    <submittedName>
        <fullName evidence="2">Putative ovule protein</fullName>
    </submittedName>
</protein>
<feature type="transmembrane region" description="Helical" evidence="1">
    <location>
        <begin position="37"/>
        <end position="65"/>
    </location>
</feature>
<organism evidence="2">
    <name type="scientific">Solanum chacoense</name>
    <name type="common">Chaco potato</name>
    <dbReference type="NCBI Taxonomy" id="4108"/>
    <lineage>
        <taxon>Eukaryota</taxon>
        <taxon>Viridiplantae</taxon>
        <taxon>Streptophyta</taxon>
        <taxon>Embryophyta</taxon>
        <taxon>Tracheophyta</taxon>
        <taxon>Spermatophyta</taxon>
        <taxon>Magnoliopsida</taxon>
        <taxon>eudicotyledons</taxon>
        <taxon>Gunneridae</taxon>
        <taxon>Pentapetalae</taxon>
        <taxon>asterids</taxon>
        <taxon>lamiids</taxon>
        <taxon>Solanales</taxon>
        <taxon>Solanaceae</taxon>
        <taxon>Solanoideae</taxon>
        <taxon>Solaneae</taxon>
        <taxon>Solanum</taxon>
    </lineage>
</organism>
<evidence type="ECO:0000313" key="2">
    <source>
        <dbReference type="EMBL" id="JAP26705.1"/>
    </source>
</evidence>
<sequence>MYLLETRVSPPFPLMFNLSLAQYPSFQKKDLYGALNFFGICLFLVTWSCIFTFSLFTSSLIFYFVMPVFFFRPRFPIS</sequence>
<keyword evidence="1" id="KW-1133">Transmembrane helix</keyword>
<reference evidence="2" key="1">
    <citation type="submission" date="2015-12" db="EMBL/GenBank/DDBJ databases">
        <title>Gene expression during late stages of embryo sac development: a critical building block for successful pollen-pistil interactions.</title>
        <authorList>
            <person name="Liu Y."/>
            <person name="Joly V."/>
            <person name="Sabar M."/>
            <person name="Matton D.P."/>
        </authorList>
    </citation>
    <scope>NUCLEOTIDE SEQUENCE</scope>
</reference>
<dbReference type="AlphaFoldDB" id="A0A0V0I281"/>
<keyword evidence="1" id="KW-0472">Membrane</keyword>
<evidence type="ECO:0000256" key="1">
    <source>
        <dbReference type="SAM" id="Phobius"/>
    </source>
</evidence>
<keyword evidence="1" id="KW-0812">Transmembrane</keyword>
<proteinExistence type="predicted"/>